<evidence type="ECO:0000313" key="2">
    <source>
        <dbReference type="EMBL" id="MDU0201708.1"/>
    </source>
</evidence>
<gene>
    <name evidence="2" type="ORF">RQP52_11445</name>
</gene>
<name>A0ABU3RCA8_9BACL</name>
<keyword evidence="3" id="KW-1185">Reference proteome</keyword>
<evidence type="ECO:0000256" key="1">
    <source>
        <dbReference type="SAM" id="MobiDB-lite"/>
    </source>
</evidence>
<protein>
    <submittedName>
        <fullName evidence="2">Uncharacterized protein</fullName>
    </submittedName>
</protein>
<reference evidence="2 3" key="1">
    <citation type="submission" date="2023-10" db="EMBL/GenBank/DDBJ databases">
        <title>Paenibacillus strain PFR10 Genome sequencing and assembly.</title>
        <authorList>
            <person name="Kim I."/>
        </authorList>
    </citation>
    <scope>NUCLEOTIDE SEQUENCE [LARGE SCALE GENOMIC DNA]</scope>
    <source>
        <strain evidence="2 3">PFR10</strain>
    </source>
</reference>
<dbReference type="RefSeq" id="WP_315951543.1">
    <property type="nucleotide sequence ID" value="NZ_JAWCUD010000003.1"/>
</dbReference>
<comment type="caution">
    <text evidence="2">The sequence shown here is derived from an EMBL/GenBank/DDBJ whole genome shotgun (WGS) entry which is preliminary data.</text>
</comment>
<feature type="region of interest" description="Disordered" evidence="1">
    <location>
        <begin position="1"/>
        <end position="31"/>
    </location>
</feature>
<accession>A0ABU3RCA8</accession>
<organism evidence="2 3">
    <name type="scientific">Paenibacillus violae</name>
    <dbReference type="NCBI Taxonomy" id="3077234"/>
    <lineage>
        <taxon>Bacteria</taxon>
        <taxon>Bacillati</taxon>
        <taxon>Bacillota</taxon>
        <taxon>Bacilli</taxon>
        <taxon>Bacillales</taxon>
        <taxon>Paenibacillaceae</taxon>
        <taxon>Paenibacillus</taxon>
    </lineage>
</organism>
<sequence length="452" mass="50757">MKTDIRRGHKAPALQEAYGANRPQSSVNGGGAAYQKLQTAHQTLGNRAVQRMVEQTFPRIKEHPGQESSAGPVVQRLEDNESFKKRTPVMLRLMNKIKSVDSALADYHKVAENDYAQRNTQLEKIITECNTYLDNHPKKDLVPGVNELKRQAIAEKSVIELIAQAEGESGTQKFYNMVEAQDKWLLVKNDVPGLGRIVFGPMFDKIIVELRVTPGAIEEILQHEADQLKAIADDSDTPNITKQVLAEVLGNKGEIKMNALNPGARFTNDKEKKQGVQEKYVVNHGLNAPGGSAERLGSLTHEFTHVSISEKFDNTPLFFAFDPSTSEDEVMQLVNKRHQHLDTLISTLDSGEFSQEQLSLLNMKLEYPRKGGPGGVQRYITNFFQSNKITAQEKQKAESLVNKGMDNTVIEFDTVINQMLIYMHQWKIALENPFYKLLRAVAEDAYNHRMGA</sequence>
<dbReference type="EMBL" id="JAWCUD010000003">
    <property type="protein sequence ID" value="MDU0201708.1"/>
    <property type="molecule type" value="Genomic_DNA"/>
</dbReference>
<evidence type="ECO:0000313" key="3">
    <source>
        <dbReference type="Proteomes" id="UP001260980"/>
    </source>
</evidence>
<dbReference type="Proteomes" id="UP001260980">
    <property type="component" value="Unassembled WGS sequence"/>
</dbReference>
<proteinExistence type="predicted"/>